<dbReference type="Proteomes" id="UP001209257">
    <property type="component" value="Unassembled WGS sequence"/>
</dbReference>
<sequence>MKLLKPKFPPKAENRFQEFLRSQPVYNWFDRYEKKSNAAVDAIAQSVDDSESWLAKRAG</sequence>
<protein>
    <submittedName>
        <fullName evidence="1">Uncharacterized protein</fullName>
    </submittedName>
</protein>
<accession>A0ABT2VUG6</accession>
<evidence type="ECO:0000313" key="1">
    <source>
        <dbReference type="EMBL" id="MCU7555866.1"/>
    </source>
</evidence>
<proteinExistence type="predicted"/>
<dbReference type="RefSeq" id="WP_262995956.1">
    <property type="nucleotide sequence ID" value="NZ_JAOTJC010000013.1"/>
</dbReference>
<keyword evidence="2" id="KW-1185">Reference proteome</keyword>
<comment type="caution">
    <text evidence="1">The sequence shown here is derived from an EMBL/GenBank/DDBJ whole genome shotgun (WGS) entry which is preliminary data.</text>
</comment>
<organism evidence="1 2">
    <name type="scientific">Alteromonas salexigens</name>
    <dbReference type="NCBI Taxonomy" id="2982530"/>
    <lineage>
        <taxon>Bacteria</taxon>
        <taxon>Pseudomonadati</taxon>
        <taxon>Pseudomonadota</taxon>
        <taxon>Gammaproteobacteria</taxon>
        <taxon>Alteromonadales</taxon>
        <taxon>Alteromonadaceae</taxon>
        <taxon>Alteromonas/Salinimonas group</taxon>
        <taxon>Alteromonas</taxon>
    </lineage>
</organism>
<reference evidence="2" key="1">
    <citation type="submission" date="2023-07" db="EMBL/GenBank/DDBJ databases">
        <title>Study on multiphase classification of strain Alteromonas salexigens isolated from the Yellow Sea.</title>
        <authorList>
            <person name="Sun L."/>
        </authorList>
    </citation>
    <scope>NUCLEOTIDE SEQUENCE [LARGE SCALE GENOMIC DNA]</scope>
    <source>
        <strain evidence="2">ASW11-19</strain>
    </source>
</reference>
<evidence type="ECO:0000313" key="2">
    <source>
        <dbReference type="Proteomes" id="UP001209257"/>
    </source>
</evidence>
<name>A0ABT2VUG6_9ALTE</name>
<gene>
    <name evidence="1" type="ORF">OCL06_14845</name>
</gene>
<dbReference type="EMBL" id="JAOTJC010000013">
    <property type="protein sequence ID" value="MCU7555866.1"/>
    <property type="molecule type" value="Genomic_DNA"/>
</dbReference>